<protein>
    <submittedName>
        <fullName evidence="1">Uncharacterized protein</fullName>
    </submittedName>
</protein>
<dbReference type="AlphaFoldDB" id="A0A4Y2TT47"/>
<proteinExistence type="predicted"/>
<dbReference type="Proteomes" id="UP000499080">
    <property type="component" value="Unassembled WGS sequence"/>
</dbReference>
<reference evidence="1 2" key="1">
    <citation type="journal article" date="2019" name="Sci. Rep.">
        <title>Orb-weaving spider Araneus ventricosus genome elucidates the spidroin gene catalogue.</title>
        <authorList>
            <person name="Kono N."/>
            <person name="Nakamura H."/>
            <person name="Ohtoshi R."/>
            <person name="Moran D.A.P."/>
            <person name="Shinohara A."/>
            <person name="Yoshida Y."/>
            <person name="Fujiwara M."/>
            <person name="Mori M."/>
            <person name="Tomita M."/>
            <person name="Arakawa K."/>
        </authorList>
    </citation>
    <scope>NUCLEOTIDE SEQUENCE [LARGE SCALE GENOMIC DNA]</scope>
</reference>
<gene>
    <name evidence="1" type="ORF">AVEN_249432_1</name>
</gene>
<evidence type="ECO:0000313" key="1">
    <source>
        <dbReference type="EMBL" id="GBO03809.1"/>
    </source>
</evidence>
<organism evidence="1 2">
    <name type="scientific">Araneus ventricosus</name>
    <name type="common">Orbweaver spider</name>
    <name type="synonym">Epeira ventricosa</name>
    <dbReference type="NCBI Taxonomy" id="182803"/>
    <lineage>
        <taxon>Eukaryota</taxon>
        <taxon>Metazoa</taxon>
        <taxon>Ecdysozoa</taxon>
        <taxon>Arthropoda</taxon>
        <taxon>Chelicerata</taxon>
        <taxon>Arachnida</taxon>
        <taxon>Araneae</taxon>
        <taxon>Araneomorphae</taxon>
        <taxon>Entelegynae</taxon>
        <taxon>Araneoidea</taxon>
        <taxon>Araneidae</taxon>
        <taxon>Araneus</taxon>
    </lineage>
</organism>
<accession>A0A4Y2TT47</accession>
<sequence length="187" mass="20632">MVAILSTRSSAEFQRLFILEIPVVITNKQSPRPDLVFDSAWNHRPPRLHRADHATTPVLLGYDPSSEMGPKSHTTIDVARTHLLIRRLLIREIEVPPDRIDPCGNQKIGMTAAAIASSTEAGVLVANPLATARPLRKEVRRIIGGGTQAPPILYPQGRRVPAYLSGSYSYPCTRSPAPWELTPQKEC</sequence>
<keyword evidence="2" id="KW-1185">Reference proteome</keyword>
<name>A0A4Y2TT47_ARAVE</name>
<dbReference type="EMBL" id="BGPR01030993">
    <property type="protein sequence ID" value="GBO03809.1"/>
    <property type="molecule type" value="Genomic_DNA"/>
</dbReference>
<evidence type="ECO:0000313" key="2">
    <source>
        <dbReference type="Proteomes" id="UP000499080"/>
    </source>
</evidence>
<comment type="caution">
    <text evidence="1">The sequence shown here is derived from an EMBL/GenBank/DDBJ whole genome shotgun (WGS) entry which is preliminary data.</text>
</comment>